<dbReference type="Pfam" id="PF18885">
    <property type="entry name" value="DUF5648"/>
    <property type="match status" value="1"/>
</dbReference>
<evidence type="ECO:0000313" key="4">
    <source>
        <dbReference type="EMBL" id="QBM29642.1"/>
    </source>
</evidence>
<gene>
    <name evidence="4" type="primary">prpL</name>
    <name evidence="4" type="ORF">HPF_18255</name>
</gene>
<dbReference type="InterPro" id="IPR043708">
    <property type="entry name" value="DUF5648"/>
</dbReference>
<dbReference type="GO" id="GO:0016787">
    <property type="term" value="F:hydrolase activity"/>
    <property type="evidence" value="ECO:0007669"/>
    <property type="project" value="UniProtKB-KW"/>
</dbReference>
<dbReference type="KEGG" id="hpse:HPF_18255"/>
<dbReference type="AlphaFoldDB" id="A0A4P6WZI8"/>
<evidence type="ECO:0000256" key="2">
    <source>
        <dbReference type="SAM" id="SignalP"/>
    </source>
</evidence>
<organism evidence="4 5">
    <name type="scientific">Hydrogenophaga pseudoflava</name>
    <name type="common">Pseudomonas carboxydoflava</name>
    <dbReference type="NCBI Taxonomy" id="47421"/>
    <lineage>
        <taxon>Bacteria</taxon>
        <taxon>Pseudomonadati</taxon>
        <taxon>Pseudomonadota</taxon>
        <taxon>Betaproteobacteria</taxon>
        <taxon>Burkholderiales</taxon>
        <taxon>Comamonadaceae</taxon>
        <taxon>Hydrogenophaga</taxon>
    </lineage>
</organism>
<keyword evidence="2" id="KW-0732">Signal</keyword>
<dbReference type="EMBL" id="CP037867">
    <property type="protein sequence ID" value="QBM29642.1"/>
    <property type="molecule type" value="Genomic_DNA"/>
</dbReference>
<feature type="domain" description="DUF5648" evidence="3">
    <location>
        <begin position="537"/>
        <end position="680"/>
    </location>
</feature>
<dbReference type="Proteomes" id="UP000293912">
    <property type="component" value="Chromosome"/>
</dbReference>
<dbReference type="EC" id="3.4.21.50" evidence="4"/>
<feature type="compositionally biased region" description="Polar residues" evidence="1">
    <location>
        <begin position="45"/>
        <end position="72"/>
    </location>
</feature>
<dbReference type="InterPro" id="IPR009003">
    <property type="entry name" value="Peptidase_S1_PA"/>
</dbReference>
<protein>
    <submittedName>
        <fullName evidence="4">Lysyl endopeptidase</fullName>
        <ecNumber evidence="4">3.4.21.50</ecNumber>
    </submittedName>
</protein>
<feature type="signal peptide" evidence="2">
    <location>
        <begin position="1"/>
        <end position="22"/>
    </location>
</feature>
<accession>A0A4P6WZI8</accession>
<feature type="region of interest" description="Disordered" evidence="1">
    <location>
        <begin position="26"/>
        <end position="80"/>
    </location>
</feature>
<dbReference type="PROSITE" id="PS51257">
    <property type="entry name" value="PROKAR_LIPOPROTEIN"/>
    <property type="match status" value="1"/>
</dbReference>
<dbReference type="Gene3D" id="2.40.10.10">
    <property type="entry name" value="Trypsin-like serine proteases"/>
    <property type="match status" value="2"/>
</dbReference>
<sequence precursor="true">MRSTRTFQRHWLAALLASLVLAACGGSGESPGSSDESVSRGSEVAASQQRASSINSTDAVVQSPASSETGAQANPVHKVSVDRRAAPSPAISVDLGPPEASAIEKMERHNRKGNGLERAKRVQIGFGRDMATTSSRKNLQQMAWNTTASGVQRASLRFSSTGAAGLRLGVLVQALPDDAVLRVYAEGSTDARETTGAHINSSIAANVQADGNSDAARTYWTPTTEGEATVLEIDLPAGRPTASTVFTVPKLMHQTVLAPKASLGQIEQKSECPGVTPDVVCTDPLPPVTNAVGSMDFVDGGLSWVCTGTLIANRGATQQGYFLTANHCINNQSAASSLHVFWFYRSSACDSTTVNPGTVPSFSGADLRYNKTEFSGSLRTPVGTDTSLLDLRDTPPAGTIYAGWSFQREVVGGSANYVGVHSPGGGFLRRSDGRLIGYGSVLNTYVFDGDEYFNVDTSPNPQSPMYQVRWTTGITEGGSSGSGLFAGGTTSTPRIVGQLWGGASSCSNTTASDYFGRFDLAYESGLVNWLNPGYKFVFRFYRPSNGTHFFSAHVPERDAVRASNSALSYEGPVFMVAPAPGNGLSPVYRFVNRQTGAHFYTINESERASVAANLSHVFTNEGIAWYARQANSPASGTVEVYRFFRRSAGTHLYTVSVAERDNIIATRAAEYTYEGVAYLAWAAN</sequence>
<dbReference type="SUPFAM" id="SSF50494">
    <property type="entry name" value="Trypsin-like serine proteases"/>
    <property type="match status" value="1"/>
</dbReference>
<evidence type="ECO:0000259" key="3">
    <source>
        <dbReference type="Pfam" id="PF18885"/>
    </source>
</evidence>
<feature type="chain" id="PRO_5020960077" evidence="2">
    <location>
        <begin position="23"/>
        <end position="684"/>
    </location>
</feature>
<reference evidence="4 5" key="1">
    <citation type="submission" date="2019-03" db="EMBL/GenBank/DDBJ databases">
        <authorList>
            <person name="Sebastian G."/>
            <person name="Baumann P."/>
            <person name="Ruckert C."/>
            <person name="Kalinowski J."/>
            <person name="Nebel B."/>
            <person name="Takors R."/>
            <person name="Blombach B."/>
        </authorList>
    </citation>
    <scope>NUCLEOTIDE SEQUENCE [LARGE SCALE GENOMIC DNA]</scope>
    <source>
        <strain evidence="4 5">DSM 1084</strain>
    </source>
</reference>
<keyword evidence="5" id="KW-1185">Reference proteome</keyword>
<dbReference type="PANTHER" id="PTHR36234:SF5">
    <property type="entry name" value="LYSYL ENDOPEPTIDASE"/>
    <property type="match status" value="1"/>
</dbReference>
<feature type="compositionally biased region" description="Low complexity" evidence="1">
    <location>
        <begin position="30"/>
        <end position="43"/>
    </location>
</feature>
<dbReference type="PANTHER" id="PTHR36234">
    <property type="entry name" value="LYSYL ENDOPEPTIDASE"/>
    <property type="match status" value="1"/>
</dbReference>
<proteinExistence type="predicted"/>
<evidence type="ECO:0000256" key="1">
    <source>
        <dbReference type="SAM" id="MobiDB-lite"/>
    </source>
</evidence>
<name>A0A4P6WZI8_HYDPS</name>
<keyword evidence="4" id="KW-0378">Hydrolase</keyword>
<evidence type="ECO:0000313" key="5">
    <source>
        <dbReference type="Proteomes" id="UP000293912"/>
    </source>
</evidence>
<dbReference type="InterPro" id="IPR043504">
    <property type="entry name" value="Peptidase_S1_PA_chymotrypsin"/>
</dbReference>
<dbReference type="RefSeq" id="WP_133157452.1">
    <property type="nucleotide sequence ID" value="NZ_CP037867.1"/>
</dbReference>